<gene>
    <name evidence="2" type="ORF">N0V83_003248</name>
</gene>
<organism evidence="2 3">
    <name type="scientific">Neocucurbitaria cava</name>
    <dbReference type="NCBI Taxonomy" id="798079"/>
    <lineage>
        <taxon>Eukaryota</taxon>
        <taxon>Fungi</taxon>
        <taxon>Dikarya</taxon>
        <taxon>Ascomycota</taxon>
        <taxon>Pezizomycotina</taxon>
        <taxon>Dothideomycetes</taxon>
        <taxon>Pleosporomycetidae</taxon>
        <taxon>Pleosporales</taxon>
        <taxon>Pleosporineae</taxon>
        <taxon>Cucurbitariaceae</taxon>
        <taxon>Neocucurbitaria</taxon>
    </lineage>
</organism>
<evidence type="ECO:0000256" key="1">
    <source>
        <dbReference type="SAM" id="SignalP"/>
    </source>
</evidence>
<dbReference type="InterPro" id="IPR036278">
    <property type="entry name" value="Sialidase_sf"/>
</dbReference>
<feature type="chain" id="PRO_5040976067" description="Glycoside hydrolase family 93 protein" evidence="1">
    <location>
        <begin position="21"/>
        <end position="352"/>
    </location>
</feature>
<comment type="caution">
    <text evidence="2">The sequence shown here is derived from an EMBL/GenBank/DDBJ whole genome shotgun (WGS) entry which is preliminary data.</text>
</comment>
<feature type="signal peptide" evidence="1">
    <location>
        <begin position="1"/>
        <end position="20"/>
    </location>
</feature>
<keyword evidence="3" id="KW-1185">Reference proteome</keyword>
<name>A0A9W8YBD0_9PLEO</name>
<evidence type="ECO:0008006" key="4">
    <source>
        <dbReference type="Google" id="ProtNLM"/>
    </source>
</evidence>
<proteinExistence type="predicted"/>
<reference evidence="2" key="1">
    <citation type="submission" date="2022-10" db="EMBL/GenBank/DDBJ databases">
        <title>Tapping the CABI collections for fungal endophytes: first genome assemblies for Collariella, Neodidymelliopsis, Ascochyta clinopodiicola, Didymella pomorum, Didymosphaeria variabile, Neocosmospora piperis and Neocucurbitaria cava.</title>
        <authorList>
            <person name="Hill R."/>
        </authorList>
    </citation>
    <scope>NUCLEOTIDE SEQUENCE</scope>
    <source>
        <strain evidence="2">IMI 356814</strain>
    </source>
</reference>
<dbReference type="Proteomes" id="UP001140560">
    <property type="component" value="Unassembled WGS sequence"/>
</dbReference>
<dbReference type="CDD" id="cd15482">
    <property type="entry name" value="Sialidase_non-viral"/>
    <property type="match status" value="1"/>
</dbReference>
<accession>A0A9W8YBD0</accession>
<dbReference type="AlphaFoldDB" id="A0A9W8YBD0"/>
<dbReference type="OrthoDB" id="2739686at2759"/>
<dbReference type="Gene3D" id="2.120.10.10">
    <property type="match status" value="1"/>
</dbReference>
<evidence type="ECO:0000313" key="2">
    <source>
        <dbReference type="EMBL" id="KAJ4372957.1"/>
    </source>
</evidence>
<dbReference type="EMBL" id="JAPEUY010000005">
    <property type="protein sequence ID" value="KAJ4372957.1"/>
    <property type="molecule type" value="Genomic_DNA"/>
</dbReference>
<protein>
    <recommendedName>
        <fullName evidence="4">Glycoside hydrolase family 93 protein</fullName>
    </recommendedName>
</protein>
<sequence length="352" mass="37465">MRSLTCLITTSLLFPILSLAQAPSKSGDPITFGVGGTYPRAIKLADGQTLLGAYTDTRGDNKTITAVRSTNNGASWEPIGVVDTGPAATKDVDNPYVYERPDGKLLCAFRNHDKSGPTTYTFYRITLCISEDGGVSWNYLQTPASDPGGLTGDWEPFLQRALDSSLQLYYSRETSGTDQDSLLRRSTDGGANWSSAQVISGTGIETRDGMVGVAHTPDDSSPIKVAIFETGDPSLGVPFSVWTVRTENDGVDWSEARTVVYQPAGGHNAGAPQIIRVGDKLVASFGTDEDGGVWPQGAIKVMVSRDGGVNWTDKTTVVAPSAAWAGMVGLDDSSFFVLYETGGTSYAQKMAF</sequence>
<dbReference type="PANTHER" id="PTHR38792">
    <property type="entry name" value="BNR/ASP-BOX REPEAT DOMAIN PROTEIN (AFU_ORTHOLOGUE AFUA_7G06430)-RELATED"/>
    <property type="match status" value="1"/>
</dbReference>
<keyword evidence="1" id="KW-0732">Signal</keyword>
<dbReference type="PANTHER" id="PTHR38792:SF3">
    <property type="entry name" value="BNR_ASP-BOX REPEAT DOMAIN PROTEIN (AFU_ORTHOLOGUE AFUA_7G06430)-RELATED"/>
    <property type="match status" value="1"/>
</dbReference>
<evidence type="ECO:0000313" key="3">
    <source>
        <dbReference type="Proteomes" id="UP001140560"/>
    </source>
</evidence>
<dbReference type="SUPFAM" id="SSF50939">
    <property type="entry name" value="Sialidases"/>
    <property type="match status" value="1"/>
</dbReference>